<keyword evidence="12" id="KW-1185">Reference proteome</keyword>
<evidence type="ECO:0000256" key="8">
    <source>
        <dbReference type="NCBIfam" id="TIGR00187"/>
    </source>
</evidence>
<dbReference type="EMBL" id="CP007174">
    <property type="protein sequence ID" value="AIF85579.1"/>
    <property type="molecule type" value="Genomic_DNA"/>
</dbReference>
<accession>A0A075N2B3</accession>
<organism evidence="11 12">
    <name type="scientific">Candidatus Nitrososphaera evergladensis SR1</name>
    <dbReference type="NCBI Taxonomy" id="1459636"/>
    <lineage>
        <taxon>Archaea</taxon>
        <taxon>Nitrososphaerota</taxon>
        <taxon>Nitrososphaeria</taxon>
        <taxon>Nitrososphaerales</taxon>
        <taxon>Nitrososphaeraceae</taxon>
        <taxon>Nitrososphaera</taxon>
    </lineage>
</organism>
<reference evidence="11 12" key="1">
    <citation type="journal article" date="2014" name="PLoS ONE">
        <title>Genome Sequence of Candidatus Nitrososphaera evergladensis from Group I.1b Enriched from Everglades Soil Reveals Novel Genomic Features of the Ammonia-Oxidizing Archaea.</title>
        <authorList>
            <person name="Zhalnina K.V."/>
            <person name="Dias R."/>
            <person name="Leonard M.T."/>
            <person name="Dorr de Quadros P."/>
            <person name="Camargo F.A."/>
            <person name="Drew J.C."/>
            <person name="Farmerie W.G."/>
            <person name="Daroub S.H."/>
            <person name="Triplett E.W."/>
        </authorList>
    </citation>
    <scope>NUCLEOTIDE SEQUENCE [LARGE SCALE GENOMIC DNA]</scope>
    <source>
        <strain evidence="11 12">SR1</strain>
    </source>
</reference>
<evidence type="ECO:0000259" key="10">
    <source>
        <dbReference type="PROSITE" id="PS51177"/>
    </source>
</evidence>
<dbReference type="PANTHER" id="PTHR21098">
    <property type="entry name" value="RIBOFLAVIN SYNTHASE ALPHA CHAIN"/>
    <property type="match status" value="1"/>
</dbReference>
<evidence type="ECO:0000256" key="5">
    <source>
        <dbReference type="ARBA" id="ARBA00022619"/>
    </source>
</evidence>
<dbReference type="RefSeq" id="WP_148701949.1">
    <property type="nucleotide sequence ID" value="NZ_CP007174.1"/>
</dbReference>
<evidence type="ECO:0000256" key="6">
    <source>
        <dbReference type="ARBA" id="ARBA00022679"/>
    </source>
</evidence>
<dbReference type="InterPro" id="IPR026017">
    <property type="entry name" value="Lumazine-bd_dom"/>
</dbReference>
<dbReference type="eggNOG" id="arCOG04713">
    <property type="taxonomic scope" value="Archaea"/>
</dbReference>
<keyword evidence="5" id="KW-0686">Riboflavin biosynthesis</keyword>
<feature type="domain" description="Lumazine-binding" evidence="10">
    <location>
        <begin position="1"/>
        <end position="98"/>
    </location>
</feature>
<dbReference type="PROSITE" id="PS51177">
    <property type="entry name" value="LUMAZINE_BIND"/>
    <property type="match status" value="2"/>
</dbReference>
<comment type="pathway">
    <text evidence="2">Cofactor biosynthesis; riboflavin biosynthesis; riboflavin from 2-hydroxy-3-oxobutyl phosphate and 5-amino-6-(D-ribitylamino)uracil: step 2/2.</text>
</comment>
<dbReference type="NCBIfam" id="NF009566">
    <property type="entry name" value="PRK13020.1"/>
    <property type="match status" value="1"/>
</dbReference>
<dbReference type="OrthoDB" id="10084at2157"/>
<dbReference type="Proteomes" id="UP000028194">
    <property type="component" value="Chromosome"/>
</dbReference>
<evidence type="ECO:0000256" key="7">
    <source>
        <dbReference type="ARBA" id="ARBA00022737"/>
    </source>
</evidence>
<dbReference type="Gene3D" id="2.40.30.20">
    <property type="match status" value="2"/>
</dbReference>
<dbReference type="PANTHER" id="PTHR21098:SF0">
    <property type="entry name" value="RIBOFLAVIN SYNTHASE"/>
    <property type="match status" value="1"/>
</dbReference>
<evidence type="ECO:0000313" key="11">
    <source>
        <dbReference type="EMBL" id="AIF85579.1"/>
    </source>
</evidence>
<dbReference type="NCBIfam" id="TIGR00187">
    <property type="entry name" value="ribE"/>
    <property type="match status" value="1"/>
</dbReference>
<feature type="domain" description="Lumazine-binding" evidence="10">
    <location>
        <begin position="99"/>
        <end position="196"/>
    </location>
</feature>
<dbReference type="AlphaFoldDB" id="A0A075N2B3"/>
<sequence>MFTGIVEGLAEVRSVARAKKGADTAIRVKLGRMARGLKVGDSVCINGACLTVTKLQKGEAQFEMVAETVRRTSLGGIKPGDKVNIERSMKVGDRLEGHFVLGHVDGTATIVEKIEKPSETTMWFKLGSKALASALVPKGSIAVDGISLTVVDVDKEKFSVSLIPHTLEMTSLGLKKKGDKVNIETDVLSKYVSKSNNNLGRRPAR</sequence>
<protein>
    <recommendedName>
        <fullName evidence="4 8">Riboflavin synthase</fullName>
        <ecNumber evidence="3 8">2.5.1.9</ecNumber>
    </recommendedName>
</protein>
<dbReference type="KEGG" id="nev:NTE_03551"/>
<dbReference type="FunFam" id="2.40.30.20:FF:000003">
    <property type="entry name" value="Riboflavin synthase, alpha subunit"/>
    <property type="match status" value="1"/>
</dbReference>
<feature type="repeat" description="Lumazine-binding" evidence="9">
    <location>
        <begin position="99"/>
        <end position="196"/>
    </location>
</feature>
<proteinExistence type="predicted"/>
<feature type="repeat" description="Lumazine-binding" evidence="9">
    <location>
        <begin position="1"/>
        <end position="98"/>
    </location>
</feature>
<dbReference type="STRING" id="1459636.NTE_03551"/>
<comment type="function">
    <text evidence="1">Catalyzes the dismutation of two molecules of 6,7-dimethyl-8-ribityllumazine, resulting in the formation of riboflavin and 5-amino-6-(D-ribitylamino)uracil.</text>
</comment>
<dbReference type="InterPro" id="IPR001783">
    <property type="entry name" value="Lumazine-bd"/>
</dbReference>
<dbReference type="NCBIfam" id="NF006767">
    <property type="entry name" value="PRK09289.1"/>
    <property type="match status" value="1"/>
</dbReference>
<gene>
    <name evidence="11" type="ORF">NTE_03551</name>
</gene>
<dbReference type="CDD" id="cd00402">
    <property type="entry name" value="Riboflavin_synthase_like"/>
    <property type="match status" value="1"/>
</dbReference>
<dbReference type="InterPro" id="IPR023366">
    <property type="entry name" value="ATP_synth_asu-like_sf"/>
</dbReference>
<name>A0A075N2B3_9ARCH</name>
<evidence type="ECO:0000256" key="4">
    <source>
        <dbReference type="ARBA" id="ARBA00013950"/>
    </source>
</evidence>
<evidence type="ECO:0000256" key="1">
    <source>
        <dbReference type="ARBA" id="ARBA00002803"/>
    </source>
</evidence>
<evidence type="ECO:0000256" key="3">
    <source>
        <dbReference type="ARBA" id="ARBA00012827"/>
    </source>
</evidence>
<dbReference type="GO" id="GO:0004746">
    <property type="term" value="F:riboflavin synthase activity"/>
    <property type="evidence" value="ECO:0007669"/>
    <property type="project" value="UniProtKB-UniRule"/>
</dbReference>
<dbReference type="PIRSF" id="PIRSF000498">
    <property type="entry name" value="Riboflavin_syn_A"/>
    <property type="match status" value="1"/>
</dbReference>
<dbReference type="EC" id="2.5.1.9" evidence="3 8"/>
<dbReference type="GeneID" id="41599168"/>
<keyword evidence="7" id="KW-0677">Repeat</keyword>
<keyword evidence="6 11" id="KW-0808">Transferase</keyword>
<dbReference type="InterPro" id="IPR017938">
    <property type="entry name" value="Riboflavin_synthase-like_b-brl"/>
</dbReference>
<dbReference type="HOGENOM" id="CLU_034388_0_1_2"/>
<evidence type="ECO:0000313" key="12">
    <source>
        <dbReference type="Proteomes" id="UP000028194"/>
    </source>
</evidence>
<evidence type="ECO:0000256" key="9">
    <source>
        <dbReference type="PROSITE-ProRule" id="PRU00524"/>
    </source>
</evidence>
<dbReference type="Pfam" id="PF00677">
    <property type="entry name" value="Lum_binding"/>
    <property type="match status" value="2"/>
</dbReference>
<dbReference type="FunFam" id="2.40.30.20:FF:000004">
    <property type="entry name" value="Riboflavin synthase, alpha subunit"/>
    <property type="match status" value="1"/>
</dbReference>
<evidence type="ECO:0000256" key="2">
    <source>
        <dbReference type="ARBA" id="ARBA00004887"/>
    </source>
</evidence>
<dbReference type="GO" id="GO:0009231">
    <property type="term" value="P:riboflavin biosynthetic process"/>
    <property type="evidence" value="ECO:0007669"/>
    <property type="project" value="UniProtKB-KW"/>
</dbReference>
<dbReference type="SUPFAM" id="SSF63380">
    <property type="entry name" value="Riboflavin synthase domain-like"/>
    <property type="match status" value="2"/>
</dbReference>